<feature type="transmembrane region" description="Helical" evidence="1">
    <location>
        <begin position="12"/>
        <end position="32"/>
    </location>
</feature>
<evidence type="ECO:0000313" key="3">
    <source>
        <dbReference type="Proteomes" id="UP000595349"/>
    </source>
</evidence>
<reference evidence="2 3" key="1">
    <citation type="submission" date="2020-06" db="EMBL/GenBank/DDBJ databases">
        <title>Genomic analysis of Salicibibacter sp. NKC21-4.</title>
        <authorList>
            <person name="Oh Y.J."/>
        </authorList>
    </citation>
    <scope>NUCLEOTIDE SEQUENCE [LARGE SCALE GENOMIC DNA]</scope>
    <source>
        <strain evidence="2 3">NKC21-4</strain>
    </source>
</reference>
<organism evidence="2 3">
    <name type="scientific">Salicibibacter cibi</name>
    <dbReference type="NCBI Taxonomy" id="2743001"/>
    <lineage>
        <taxon>Bacteria</taxon>
        <taxon>Bacillati</taxon>
        <taxon>Bacillota</taxon>
        <taxon>Bacilli</taxon>
        <taxon>Bacillales</taxon>
        <taxon>Bacillaceae</taxon>
        <taxon>Salicibibacter</taxon>
    </lineage>
</organism>
<feature type="transmembrane region" description="Helical" evidence="1">
    <location>
        <begin position="176"/>
        <end position="197"/>
    </location>
</feature>
<feature type="transmembrane region" description="Helical" evidence="1">
    <location>
        <begin position="55"/>
        <end position="73"/>
    </location>
</feature>
<keyword evidence="1" id="KW-0812">Transmembrane</keyword>
<evidence type="ECO:0008006" key="4">
    <source>
        <dbReference type="Google" id="ProtNLM"/>
    </source>
</evidence>
<keyword evidence="3" id="KW-1185">Reference proteome</keyword>
<feature type="transmembrane region" description="Helical" evidence="1">
    <location>
        <begin position="109"/>
        <end position="127"/>
    </location>
</feature>
<keyword evidence="1" id="KW-0472">Membrane</keyword>
<proteinExistence type="predicted"/>
<dbReference type="AlphaFoldDB" id="A0A7T6Z8P0"/>
<feature type="transmembrane region" description="Helical" evidence="1">
    <location>
        <begin position="133"/>
        <end position="155"/>
    </location>
</feature>
<feature type="transmembrane region" description="Helical" evidence="1">
    <location>
        <begin position="203"/>
        <end position="224"/>
    </location>
</feature>
<gene>
    <name evidence="2" type="ORF">HUG20_03005</name>
</gene>
<accession>A0A7T6Z8P0</accession>
<name>A0A7T6Z8P0_9BACI</name>
<evidence type="ECO:0000256" key="1">
    <source>
        <dbReference type="SAM" id="Phobius"/>
    </source>
</evidence>
<dbReference type="EMBL" id="CP054706">
    <property type="protein sequence ID" value="QQK78975.1"/>
    <property type="molecule type" value="Genomic_DNA"/>
</dbReference>
<protein>
    <recommendedName>
        <fullName evidence="4">DUF1648 domain-containing protein</fullName>
    </recommendedName>
</protein>
<dbReference type="KEGG" id="scib:HUG20_03005"/>
<sequence>MPTITFFDRSDRFLIPILILLMIGTAFVYPLLPDAVAIQFNPATSEASSSVHKNFGVWGLIGVMVIILFICNASKFMPPIRPLFDDGAPSVQQIEAANISKAMLIRIKCAIIIAFTALHVGIILFNLDALPYPIFSLLTTGFVVLMLLYFARLIATFNPPVNLWEEEQPTEVKKVANRYIATGLMVMAASIVSMHFINSTEWVLIWVALATIVAPLALMVFGIVKAKKKWEQIEAD</sequence>
<evidence type="ECO:0000313" key="2">
    <source>
        <dbReference type="EMBL" id="QQK78975.1"/>
    </source>
</evidence>
<dbReference type="RefSeq" id="WP_200087928.1">
    <property type="nucleotide sequence ID" value="NZ_CP054706.1"/>
</dbReference>
<keyword evidence="1" id="KW-1133">Transmembrane helix</keyword>
<dbReference type="Proteomes" id="UP000595349">
    <property type="component" value="Chromosome"/>
</dbReference>